<dbReference type="OrthoDB" id="3155837at2759"/>
<dbReference type="InterPro" id="IPR045339">
    <property type="entry name" value="DUF6534"/>
</dbReference>
<keyword evidence="2" id="KW-0812">Transmembrane</keyword>
<gene>
    <name evidence="4" type="ORF">JAAARDRAFT_672746</name>
</gene>
<name>A0A067PXH1_9AGAM</name>
<reference evidence="5" key="1">
    <citation type="journal article" date="2014" name="Proc. Natl. Acad. Sci. U.S.A.">
        <title>Extensive sampling of basidiomycete genomes demonstrates inadequacy of the white-rot/brown-rot paradigm for wood decay fungi.</title>
        <authorList>
            <person name="Riley R."/>
            <person name="Salamov A.A."/>
            <person name="Brown D.W."/>
            <person name="Nagy L.G."/>
            <person name="Floudas D."/>
            <person name="Held B.W."/>
            <person name="Levasseur A."/>
            <person name="Lombard V."/>
            <person name="Morin E."/>
            <person name="Otillar R."/>
            <person name="Lindquist E.A."/>
            <person name="Sun H."/>
            <person name="LaButti K.M."/>
            <person name="Schmutz J."/>
            <person name="Jabbour D."/>
            <person name="Luo H."/>
            <person name="Baker S.E."/>
            <person name="Pisabarro A.G."/>
            <person name="Walton J.D."/>
            <person name="Blanchette R.A."/>
            <person name="Henrissat B."/>
            <person name="Martin F."/>
            <person name="Cullen D."/>
            <person name="Hibbett D.S."/>
            <person name="Grigoriev I.V."/>
        </authorList>
    </citation>
    <scope>NUCLEOTIDE SEQUENCE [LARGE SCALE GENOMIC DNA]</scope>
    <source>
        <strain evidence="5">MUCL 33604</strain>
    </source>
</reference>
<feature type="transmembrane region" description="Helical" evidence="2">
    <location>
        <begin position="23"/>
        <end position="41"/>
    </location>
</feature>
<feature type="region of interest" description="Disordered" evidence="1">
    <location>
        <begin position="291"/>
        <end position="327"/>
    </location>
</feature>
<sequence>MSFTVSQIQEHPGSFLGAYLADLVLQAFQTGLLVDLSLKFWRRSHNESVGTRVLVAYVMFVALFQMGISFYSAWRVNVVHFGDWMVLLTLVWPDELQGLMTVALSSPVQAFLIWRCWIFTRKSWVVLIPLVSLLLASVVSAVYVSVGMFTIRFSTHGPLMTSIPVDTPFVLSLILTAALDFAITSTLLFFLSRSRSDVFSRKFDRVFQRLIMLSWEAAVAPCGCAIITAALYLVYGNGNFWYLFFRGILGKLYAMSLLITLNSRAKLRRKLRPNFVDPTLNLPPIEVHVTGSGHEGDDTTGTDSGSSAASAPPLESIVRPGITEKSR</sequence>
<keyword evidence="5" id="KW-1185">Reference proteome</keyword>
<keyword evidence="2" id="KW-1133">Transmembrane helix</keyword>
<dbReference type="InParanoid" id="A0A067PXH1"/>
<feature type="transmembrane region" description="Helical" evidence="2">
    <location>
        <begin position="96"/>
        <end position="117"/>
    </location>
</feature>
<dbReference type="Proteomes" id="UP000027265">
    <property type="component" value="Unassembled WGS sequence"/>
</dbReference>
<evidence type="ECO:0000256" key="2">
    <source>
        <dbReference type="SAM" id="Phobius"/>
    </source>
</evidence>
<feature type="domain" description="DUF6534" evidence="3">
    <location>
        <begin position="177"/>
        <end position="265"/>
    </location>
</feature>
<keyword evidence="2" id="KW-0472">Membrane</keyword>
<dbReference type="Pfam" id="PF20152">
    <property type="entry name" value="DUF6534"/>
    <property type="match status" value="1"/>
</dbReference>
<feature type="transmembrane region" description="Helical" evidence="2">
    <location>
        <begin position="124"/>
        <end position="149"/>
    </location>
</feature>
<dbReference type="EMBL" id="KL197717">
    <property type="protein sequence ID" value="KDQ58585.1"/>
    <property type="molecule type" value="Genomic_DNA"/>
</dbReference>
<protein>
    <recommendedName>
        <fullName evidence="3">DUF6534 domain-containing protein</fullName>
    </recommendedName>
</protein>
<feature type="transmembrane region" description="Helical" evidence="2">
    <location>
        <begin position="240"/>
        <end position="261"/>
    </location>
</feature>
<dbReference type="STRING" id="933084.A0A067PXH1"/>
<dbReference type="AlphaFoldDB" id="A0A067PXH1"/>
<organism evidence="4 5">
    <name type="scientific">Jaapia argillacea MUCL 33604</name>
    <dbReference type="NCBI Taxonomy" id="933084"/>
    <lineage>
        <taxon>Eukaryota</taxon>
        <taxon>Fungi</taxon>
        <taxon>Dikarya</taxon>
        <taxon>Basidiomycota</taxon>
        <taxon>Agaricomycotina</taxon>
        <taxon>Agaricomycetes</taxon>
        <taxon>Agaricomycetidae</taxon>
        <taxon>Jaapiales</taxon>
        <taxon>Jaapiaceae</taxon>
        <taxon>Jaapia</taxon>
    </lineage>
</organism>
<evidence type="ECO:0000259" key="3">
    <source>
        <dbReference type="Pfam" id="PF20152"/>
    </source>
</evidence>
<feature type="transmembrane region" description="Helical" evidence="2">
    <location>
        <begin position="169"/>
        <end position="191"/>
    </location>
</feature>
<feature type="compositionally biased region" description="Low complexity" evidence="1">
    <location>
        <begin position="299"/>
        <end position="311"/>
    </location>
</feature>
<proteinExistence type="predicted"/>
<dbReference type="HOGENOM" id="CLU_046025_4_0_1"/>
<evidence type="ECO:0000313" key="5">
    <source>
        <dbReference type="Proteomes" id="UP000027265"/>
    </source>
</evidence>
<feature type="transmembrane region" description="Helical" evidence="2">
    <location>
        <begin position="53"/>
        <end position="76"/>
    </location>
</feature>
<dbReference type="PANTHER" id="PTHR40465">
    <property type="entry name" value="CHROMOSOME 1, WHOLE GENOME SHOTGUN SEQUENCE"/>
    <property type="match status" value="1"/>
</dbReference>
<evidence type="ECO:0000256" key="1">
    <source>
        <dbReference type="SAM" id="MobiDB-lite"/>
    </source>
</evidence>
<dbReference type="PANTHER" id="PTHR40465:SF1">
    <property type="entry name" value="DUF6534 DOMAIN-CONTAINING PROTEIN"/>
    <property type="match status" value="1"/>
</dbReference>
<evidence type="ECO:0000313" key="4">
    <source>
        <dbReference type="EMBL" id="KDQ58585.1"/>
    </source>
</evidence>
<feature type="transmembrane region" description="Helical" evidence="2">
    <location>
        <begin position="212"/>
        <end position="234"/>
    </location>
</feature>
<accession>A0A067PXH1</accession>